<protein>
    <submittedName>
        <fullName evidence="7">RNA polymerase sigma factor</fullName>
    </submittedName>
</protein>
<dbReference type="InterPro" id="IPR007627">
    <property type="entry name" value="RNA_pol_sigma70_r2"/>
</dbReference>
<dbReference type="InterPro" id="IPR014284">
    <property type="entry name" value="RNA_pol_sigma-70_dom"/>
</dbReference>
<dbReference type="Pfam" id="PF04542">
    <property type="entry name" value="Sigma70_r2"/>
    <property type="match status" value="1"/>
</dbReference>
<gene>
    <name evidence="7" type="ORF">E0485_21085</name>
</gene>
<evidence type="ECO:0000256" key="4">
    <source>
        <dbReference type="ARBA" id="ARBA00023163"/>
    </source>
</evidence>
<evidence type="ECO:0000259" key="6">
    <source>
        <dbReference type="Pfam" id="PF08281"/>
    </source>
</evidence>
<keyword evidence="3" id="KW-0731">Sigma factor</keyword>
<sequence>MEQLTDEQIIEQVRQGQMEVYRMLVDRHQGYIYTIIRQMVDHTETAEDLTQEVFVKMYRSIEGYRGDAKLTTWLYRLTVNVVQDYRRSLKRRPLQSAMAKVKDWLSYNEAQPEEQIISREERDLKWQLIAELPDKYRLILILHYLKEFSYQEIAEITQMPIKTIETRLYRAKKMLQERWMEVERIDYQKYNTQEKIT</sequence>
<dbReference type="NCBIfam" id="TIGR02937">
    <property type="entry name" value="sigma70-ECF"/>
    <property type="match status" value="1"/>
</dbReference>
<dbReference type="Gene3D" id="1.10.1740.10">
    <property type="match status" value="1"/>
</dbReference>
<evidence type="ECO:0000259" key="5">
    <source>
        <dbReference type="Pfam" id="PF04542"/>
    </source>
</evidence>
<evidence type="ECO:0000256" key="3">
    <source>
        <dbReference type="ARBA" id="ARBA00023082"/>
    </source>
</evidence>
<keyword evidence="8" id="KW-1185">Reference proteome</keyword>
<dbReference type="SUPFAM" id="SSF88946">
    <property type="entry name" value="Sigma2 domain of RNA polymerase sigma factors"/>
    <property type="match status" value="1"/>
</dbReference>
<dbReference type="AlphaFoldDB" id="A0A4R4E1N9"/>
<comment type="similarity">
    <text evidence="1">Belongs to the sigma-70 factor family. ECF subfamily.</text>
</comment>
<comment type="caution">
    <text evidence="7">The sequence shown here is derived from an EMBL/GenBank/DDBJ whole genome shotgun (WGS) entry which is preliminary data.</text>
</comment>
<dbReference type="EMBL" id="SKFG01000032">
    <property type="protein sequence ID" value="TCZ73404.1"/>
    <property type="molecule type" value="Genomic_DNA"/>
</dbReference>
<dbReference type="GO" id="GO:0016987">
    <property type="term" value="F:sigma factor activity"/>
    <property type="evidence" value="ECO:0007669"/>
    <property type="project" value="UniProtKB-KW"/>
</dbReference>
<keyword evidence="2" id="KW-0805">Transcription regulation</keyword>
<accession>A0A4R4E1N9</accession>
<dbReference type="InterPro" id="IPR013324">
    <property type="entry name" value="RNA_pol_sigma_r3/r4-like"/>
</dbReference>
<dbReference type="OrthoDB" id="9784984at2"/>
<dbReference type="PANTHER" id="PTHR43133">
    <property type="entry name" value="RNA POLYMERASE ECF-TYPE SIGMA FACTO"/>
    <property type="match status" value="1"/>
</dbReference>
<dbReference type="Proteomes" id="UP000295418">
    <property type="component" value="Unassembled WGS sequence"/>
</dbReference>
<name>A0A4R4E1N9_9BACL</name>
<feature type="domain" description="RNA polymerase sigma factor 70 region 4 type 2" evidence="6">
    <location>
        <begin position="127"/>
        <end position="175"/>
    </location>
</feature>
<evidence type="ECO:0000256" key="1">
    <source>
        <dbReference type="ARBA" id="ARBA00010641"/>
    </source>
</evidence>
<dbReference type="Gene3D" id="1.10.10.10">
    <property type="entry name" value="Winged helix-like DNA-binding domain superfamily/Winged helix DNA-binding domain"/>
    <property type="match status" value="1"/>
</dbReference>
<dbReference type="Pfam" id="PF08281">
    <property type="entry name" value="Sigma70_r4_2"/>
    <property type="match status" value="1"/>
</dbReference>
<dbReference type="InterPro" id="IPR013325">
    <property type="entry name" value="RNA_pol_sigma_r2"/>
</dbReference>
<dbReference type="CDD" id="cd06171">
    <property type="entry name" value="Sigma70_r4"/>
    <property type="match status" value="1"/>
</dbReference>
<evidence type="ECO:0000313" key="8">
    <source>
        <dbReference type="Proteomes" id="UP000295418"/>
    </source>
</evidence>
<dbReference type="InterPro" id="IPR013249">
    <property type="entry name" value="RNA_pol_sigma70_r4_t2"/>
</dbReference>
<dbReference type="GO" id="GO:0006352">
    <property type="term" value="P:DNA-templated transcription initiation"/>
    <property type="evidence" value="ECO:0007669"/>
    <property type="project" value="InterPro"/>
</dbReference>
<dbReference type="InterPro" id="IPR039425">
    <property type="entry name" value="RNA_pol_sigma-70-like"/>
</dbReference>
<dbReference type="SUPFAM" id="SSF88659">
    <property type="entry name" value="Sigma3 and sigma4 domains of RNA polymerase sigma factors"/>
    <property type="match status" value="1"/>
</dbReference>
<evidence type="ECO:0000313" key="7">
    <source>
        <dbReference type="EMBL" id="TCZ73404.1"/>
    </source>
</evidence>
<organism evidence="7 8">
    <name type="scientific">Paenibacillus albiflavus</name>
    <dbReference type="NCBI Taxonomy" id="2545760"/>
    <lineage>
        <taxon>Bacteria</taxon>
        <taxon>Bacillati</taxon>
        <taxon>Bacillota</taxon>
        <taxon>Bacilli</taxon>
        <taxon>Bacillales</taxon>
        <taxon>Paenibacillaceae</taxon>
        <taxon>Paenibacillus</taxon>
    </lineage>
</organism>
<feature type="domain" description="RNA polymerase sigma-70 region 2" evidence="5">
    <location>
        <begin position="24"/>
        <end position="92"/>
    </location>
</feature>
<evidence type="ECO:0000256" key="2">
    <source>
        <dbReference type="ARBA" id="ARBA00023015"/>
    </source>
</evidence>
<reference evidence="7 8" key="1">
    <citation type="submission" date="2019-03" db="EMBL/GenBank/DDBJ databases">
        <authorList>
            <person name="Kim M.K.M."/>
        </authorList>
    </citation>
    <scope>NUCLEOTIDE SEQUENCE [LARGE SCALE GENOMIC DNA]</scope>
    <source>
        <strain evidence="7 8">18JY21-1</strain>
    </source>
</reference>
<dbReference type="InterPro" id="IPR036388">
    <property type="entry name" value="WH-like_DNA-bd_sf"/>
</dbReference>
<proteinExistence type="inferred from homology"/>
<dbReference type="PANTHER" id="PTHR43133:SF51">
    <property type="entry name" value="RNA POLYMERASE SIGMA FACTOR"/>
    <property type="match status" value="1"/>
</dbReference>
<dbReference type="GO" id="GO:0003677">
    <property type="term" value="F:DNA binding"/>
    <property type="evidence" value="ECO:0007669"/>
    <property type="project" value="InterPro"/>
</dbReference>
<keyword evidence="4" id="KW-0804">Transcription</keyword>
<dbReference type="RefSeq" id="WP_132420051.1">
    <property type="nucleotide sequence ID" value="NZ_SKFG01000032.1"/>
</dbReference>